<feature type="active site" description="Proton acceptor" evidence="3">
    <location>
        <position position="161"/>
    </location>
</feature>
<dbReference type="InterPro" id="IPR056884">
    <property type="entry name" value="NPHP3-like_N"/>
</dbReference>
<sequence length="1230" mass="140497">MESIQPKDPPRPCDYFDMIGGTSTGGLIALMLGRLRMGVDECISAYIDLSPKIFTKLHHRLKLKGHVQGRFDHKAIEDGVKTLLVERGLDKDALLLEKFDSPCKTWVTPIPPGTVVLSSYFSKRRGWDMAQQAKIWQAARATSAASSFFDPVEIEHEEFVDGATPANNPINEMWTEAYDAFHDPDDLSWNLEDNILCLISIGTGIPSLKPFGTDPLHVGRSLVAIATDTERRAQDFHKHHTKMHKEHRYFRFNVLRGLEDVGLEDASKRKEIFSATRLYLQTEDVFTQMEACAKVMNDREWPEVVFALANCYADRAKIGLRNHQSMVKGYSKISPSSEVLAWFTNTNNYRKWVESDGGWLYYPFTPRTNQGLGKIYLTKNLDGEGESTATGNEDGVNEILKSLICQGLVAFCESGEKLWHMLCKRSPEERRNFKKDFSEFEVIPSKRLYALLNFIMEHLGNDTEPCKKFFVINRIDCLSQSDVLNALIRLRVDLERLSVCTLVTGMTRGLEGKLDWGADRLKRVDEDTEFQECLESLHFNDVYTRRDQVAYAEVGSNQWIWSHLAYQEWIQKPSGILWIQGKPGSGKSVLAKSIVNQISSSSTILVASWFYSRRSGSVGTSHSSMMRSIIYQLLKQNRELFRLYQGFYRHQQGDEFAAFGNLLRLSSMEEGIPNILCVLDAMDESIHRDIPCGHDILGLFSELVEEPKSRLKIMVLSRRYRAIERSFGSYDILLENENSGDIKTVVDMGLRFLRTTIQSLDSGDEELSPFAQRRRASRMGLRVTSFLNRKPKNDEIVEQIELETMRAYLLKNAQGVILWVTLSISETIRYAEKGLYTWPALRTLLTCLPLELHEMYQGISTDLHRSHSEINRATTRKILGWVMAASAKRPFLLRELLDALAIPEQLDQGINSNSSEDPIYINRPRVKSWNGFRRSLQELCGPFVEVISPGTKASEKFTSQDVGPDSVVQLLHQTVKEFLDRSTAESFTLKIEEAHLMMKQAARRYLQLALPLEITKYAPVVQDIGDDWERTVEDVVTYLEDKMLLKFALATCLPDDSELLEIAQSHNDSVWMLSSFFNILRYYDLDVPETAMGCVVGRCFWIACYQGLSIAVDNMLCVTSLSPGWWYYHRDTVLNAVLLAARDHSLDRIILLLTSSRDRFSSLAIKRSEADNPRTLLRRSHRPTATYGWYRQQPKHHSKQHSRALPLHLRKASPEEAEAAIQRVLDYLDN</sequence>
<dbReference type="Proteomes" id="UP000750711">
    <property type="component" value="Unassembled WGS sequence"/>
</dbReference>
<gene>
    <name evidence="5" type="ORF">GP486_000595</name>
</gene>
<dbReference type="SUPFAM" id="SSF52540">
    <property type="entry name" value="P-loop containing nucleoside triphosphate hydrolases"/>
    <property type="match status" value="1"/>
</dbReference>
<feature type="short sequence motif" description="DGA/G" evidence="3">
    <location>
        <begin position="161"/>
        <end position="163"/>
    </location>
</feature>
<keyword evidence="1" id="KW-0677">Repeat</keyword>
<comment type="caution">
    <text evidence="5">The sequence shown here is derived from an EMBL/GenBank/DDBJ whole genome shotgun (WGS) entry which is preliminary data.</text>
</comment>
<dbReference type="SUPFAM" id="SSF52151">
    <property type="entry name" value="FabD/lysophospholipase-like"/>
    <property type="match status" value="1"/>
</dbReference>
<dbReference type="GO" id="GO:0016787">
    <property type="term" value="F:hydrolase activity"/>
    <property type="evidence" value="ECO:0007669"/>
    <property type="project" value="UniProtKB-UniRule"/>
</dbReference>
<evidence type="ECO:0000256" key="1">
    <source>
        <dbReference type="ARBA" id="ARBA00022737"/>
    </source>
</evidence>
<dbReference type="GO" id="GO:0016042">
    <property type="term" value="P:lipid catabolic process"/>
    <property type="evidence" value="ECO:0007669"/>
    <property type="project" value="UniProtKB-UniRule"/>
</dbReference>
<dbReference type="Gene3D" id="3.40.1090.10">
    <property type="entry name" value="Cytosolic phospholipase A2 catalytic domain"/>
    <property type="match status" value="1"/>
</dbReference>
<dbReference type="GO" id="GO:0046486">
    <property type="term" value="P:glycerolipid metabolic process"/>
    <property type="evidence" value="ECO:0007669"/>
    <property type="project" value="UniProtKB-ARBA"/>
</dbReference>
<dbReference type="EMBL" id="JAGHQM010000042">
    <property type="protein sequence ID" value="KAH0566004.1"/>
    <property type="molecule type" value="Genomic_DNA"/>
</dbReference>
<keyword evidence="3" id="KW-0442">Lipid degradation</keyword>
<evidence type="ECO:0000256" key="2">
    <source>
        <dbReference type="ARBA" id="ARBA00023098"/>
    </source>
</evidence>
<evidence type="ECO:0000256" key="3">
    <source>
        <dbReference type="PROSITE-ProRule" id="PRU01161"/>
    </source>
</evidence>
<evidence type="ECO:0000313" key="6">
    <source>
        <dbReference type="Proteomes" id="UP000750711"/>
    </source>
</evidence>
<reference evidence="5" key="1">
    <citation type="submission" date="2021-03" db="EMBL/GenBank/DDBJ databases">
        <title>Comparative genomics and phylogenomic investigation of the class Geoglossomycetes provide insights into ecological specialization and systematics.</title>
        <authorList>
            <person name="Melie T."/>
            <person name="Pirro S."/>
            <person name="Miller A.N."/>
            <person name="Quandt A."/>
        </authorList>
    </citation>
    <scope>NUCLEOTIDE SEQUENCE</scope>
    <source>
        <strain evidence="5">CAQ_001_2017</strain>
    </source>
</reference>
<dbReference type="PANTHER" id="PTHR10039">
    <property type="entry name" value="AMELOGENIN"/>
    <property type="match status" value="1"/>
</dbReference>
<comment type="caution">
    <text evidence="3">Lacks conserved residue(s) required for the propagation of feature annotation.</text>
</comment>
<keyword evidence="6" id="KW-1185">Reference proteome</keyword>
<feature type="active site" description="Nucleophile" evidence="3">
    <location>
        <position position="23"/>
    </location>
</feature>
<keyword evidence="3" id="KW-0378">Hydrolase</keyword>
<name>A0A9P8LIQ5_9PEZI</name>
<dbReference type="Pfam" id="PF24883">
    <property type="entry name" value="NPHP3_N"/>
    <property type="match status" value="1"/>
</dbReference>
<evidence type="ECO:0000259" key="4">
    <source>
        <dbReference type="PROSITE" id="PS51635"/>
    </source>
</evidence>
<organism evidence="5 6">
    <name type="scientific">Trichoglossum hirsutum</name>
    <dbReference type="NCBI Taxonomy" id="265104"/>
    <lineage>
        <taxon>Eukaryota</taxon>
        <taxon>Fungi</taxon>
        <taxon>Dikarya</taxon>
        <taxon>Ascomycota</taxon>
        <taxon>Pezizomycotina</taxon>
        <taxon>Geoglossomycetes</taxon>
        <taxon>Geoglossales</taxon>
        <taxon>Geoglossaceae</taxon>
        <taxon>Trichoglossum</taxon>
    </lineage>
</organism>
<dbReference type="InterPro" id="IPR027417">
    <property type="entry name" value="P-loop_NTPase"/>
</dbReference>
<proteinExistence type="predicted"/>
<protein>
    <recommendedName>
        <fullName evidence="4">PNPLA domain-containing protein</fullName>
    </recommendedName>
</protein>
<evidence type="ECO:0000313" key="5">
    <source>
        <dbReference type="EMBL" id="KAH0566004.1"/>
    </source>
</evidence>
<accession>A0A9P8LIQ5</accession>
<dbReference type="InterPro" id="IPR016035">
    <property type="entry name" value="Acyl_Trfase/lysoPLipase"/>
</dbReference>
<dbReference type="InterPro" id="IPR002641">
    <property type="entry name" value="PNPLA_dom"/>
</dbReference>
<feature type="domain" description="PNPLA" evidence="4">
    <location>
        <begin position="1"/>
        <end position="174"/>
    </location>
</feature>
<dbReference type="Pfam" id="PF01734">
    <property type="entry name" value="Patatin"/>
    <property type="match status" value="1"/>
</dbReference>
<dbReference type="Gene3D" id="3.40.50.300">
    <property type="entry name" value="P-loop containing nucleotide triphosphate hydrolases"/>
    <property type="match status" value="1"/>
</dbReference>
<feature type="short sequence motif" description="GXSXG" evidence="3">
    <location>
        <begin position="21"/>
        <end position="25"/>
    </location>
</feature>
<keyword evidence="2 3" id="KW-0443">Lipid metabolism</keyword>
<dbReference type="AlphaFoldDB" id="A0A9P8LIQ5"/>
<dbReference type="PROSITE" id="PS51635">
    <property type="entry name" value="PNPLA"/>
    <property type="match status" value="1"/>
</dbReference>
<dbReference type="PANTHER" id="PTHR10039:SF5">
    <property type="entry name" value="NACHT DOMAIN-CONTAINING PROTEIN"/>
    <property type="match status" value="1"/>
</dbReference>